<dbReference type="GO" id="GO:0008320">
    <property type="term" value="F:protein transmembrane transporter activity"/>
    <property type="evidence" value="ECO:0007669"/>
    <property type="project" value="UniProtKB-UniRule"/>
</dbReference>
<dbReference type="HAMAP" id="MF_00422">
    <property type="entry name" value="SecE"/>
    <property type="match status" value="1"/>
</dbReference>
<dbReference type="GO" id="GO:0009306">
    <property type="term" value="P:protein secretion"/>
    <property type="evidence" value="ECO:0007669"/>
    <property type="project" value="UniProtKB-UniRule"/>
</dbReference>
<organism evidence="10 11">
    <name type="scientific">Pararobbsia silviterrae</name>
    <dbReference type="NCBI Taxonomy" id="1792498"/>
    <lineage>
        <taxon>Bacteria</taxon>
        <taxon>Pseudomonadati</taxon>
        <taxon>Pseudomonadota</taxon>
        <taxon>Betaproteobacteria</taxon>
        <taxon>Burkholderiales</taxon>
        <taxon>Burkholderiaceae</taxon>
        <taxon>Pararobbsia</taxon>
    </lineage>
</organism>
<dbReference type="InterPro" id="IPR005807">
    <property type="entry name" value="SecE_bac"/>
</dbReference>
<accession>A0A494X014</accession>
<dbReference type="RefSeq" id="WP_121091554.1">
    <property type="nucleotide sequence ID" value="NZ_RBZU01000027.1"/>
</dbReference>
<evidence type="ECO:0000313" key="10">
    <source>
        <dbReference type="EMBL" id="RKP43642.1"/>
    </source>
</evidence>
<protein>
    <recommendedName>
        <fullName evidence="9">Protein translocase subunit SecE</fullName>
    </recommendedName>
</protein>
<dbReference type="GO" id="GO:0006605">
    <property type="term" value="P:protein targeting"/>
    <property type="evidence" value="ECO:0007669"/>
    <property type="project" value="UniProtKB-UniRule"/>
</dbReference>
<evidence type="ECO:0000313" key="11">
    <source>
        <dbReference type="Proteomes" id="UP000270342"/>
    </source>
</evidence>
<dbReference type="InterPro" id="IPR001901">
    <property type="entry name" value="Translocase_SecE/Sec61-g"/>
</dbReference>
<dbReference type="AlphaFoldDB" id="A0A494X014"/>
<comment type="similarity">
    <text evidence="9">Belongs to the SecE/SEC61-gamma family.</text>
</comment>
<evidence type="ECO:0000256" key="5">
    <source>
        <dbReference type="ARBA" id="ARBA00022927"/>
    </source>
</evidence>
<dbReference type="GO" id="GO:0005886">
    <property type="term" value="C:plasma membrane"/>
    <property type="evidence" value="ECO:0007669"/>
    <property type="project" value="UniProtKB-UniRule"/>
</dbReference>
<dbReference type="GO" id="GO:0043952">
    <property type="term" value="P:protein transport by the Sec complex"/>
    <property type="evidence" value="ECO:0007669"/>
    <property type="project" value="UniProtKB-UniRule"/>
</dbReference>
<name>A0A494X014_9BURK</name>
<dbReference type="InterPro" id="IPR038379">
    <property type="entry name" value="SecE_sf"/>
</dbReference>
<evidence type="ECO:0000256" key="6">
    <source>
        <dbReference type="ARBA" id="ARBA00022989"/>
    </source>
</evidence>
<dbReference type="Proteomes" id="UP000270342">
    <property type="component" value="Unassembled WGS sequence"/>
</dbReference>
<evidence type="ECO:0000256" key="7">
    <source>
        <dbReference type="ARBA" id="ARBA00023010"/>
    </source>
</evidence>
<dbReference type="PANTHER" id="PTHR33910:SF1">
    <property type="entry name" value="PROTEIN TRANSLOCASE SUBUNIT SECE"/>
    <property type="match status" value="1"/>
</dbReference>
<keyword evidence="2 9" id="KW-0813">Transport</keyword>
<dbReference type="EMBL" id="RBZU01000027">
    <property type="protein sequence ID" value="RKP43642.1"/>
    <property type="molecule type" value="Genomic_DNA"/>
</dbReference>
<dbReference type="Gene3D" id="1.20.5.1030">
    <property type="entry name" value="Preprotein translocase secy subunit"/>
    <property type="match status" value="1"/>
</dbReference>
<feature type="transmembrane region" description="Helical" evidence="9">
    <location>
        <begin position="47"/>
        <end position="71"/>
    </location>
</feature>
<evidence type="ECO:0000256" key="1">
    <source>
        <dbReference type="ARBA" id="ARBA00004370"/>
    </source>
</evidence>
<evidence type="ECO:0000256" key="2">
    <source>
        <dbReference type="ARBA" id="ARBA00022448"/>
    </source>
</evidence>
<keyword evidence="5 9" id="KW-0653">Protein transport</keyword>
<dbReference type="Pfam" id="PF00584">
    <property type="entry name" value="SecE"/>
    <property type="match status" value="1"/>
</dbReference>
<reference evidence="10 11" key="1">
    <citation type="submission" date="2018-10" db="EMBL/GenBank/DDBJ databases">
        <title>Robbsia sp. DHC34, isolated from soil.</title>
        <authorList>
            <person name="Gao Z.-H."/>
            <person name="Qiu L.-H."/>
        </authorList>
    </citation>
    <scope>NUCLEOTIDE SEQUENCE [LARGE SCALE GENOMIC DNA]</scope>
    <source>
        <strain evidence="10 11">DHC34</strain>
    </source>
</reference>
<keyword evidence="8 9" id="KW-0472">Membrane</keyword>
<comment type="subunit">
    <text evidence="9">Component of the Sec protein translocase complex. Heterotrimer consisting of SecY, SecE and SecG subunits. The heterotrimers can form oligomers, although 1 heterotrimer is thought to be able to translocate proteins. Interacts with the ribosome. Interacts with SecDF, and other proteins may be involved. Interacts with SecA.</text>
</comment>
<dbReference type="PRINTS" id="PR01650">
    <property type="entry name" value="SECETRNLCASE"/>
</dbReference>
<keyword evidence="11" id="KW-1185">Reference proteome</keyword>
<evidence type="ECO:0000256" key="4">
    <source>
        <dbReference type="ARBA" id="ARBA00022692"/>
    </source>
</evidence>
<keyword evidence="7 9" id="KW-0811">Translocation</keyword>
<dbReference type="OrthoDB" id="9806365at2"/>
<dbReference type="NCBIfam" id="TIGR00964">
    <property type="entry name" value="secE_bact"/>
    <property type="match status" value="1"/>
</dbReference>
<dbReference type="NCBIfam" id="NF004371">
    <property type="entry name" value="PRK05740.1-1"/>
    <property type="match status" value="1"/>
</dbReference>
<comment type="subcellular location">
    <subcellularLocation>
        <location evidence="1">Membrane</location>
    </subcellularLocation>
</comment>
<feature type="transmembrane region" description="Helical" evidence="9">
    <location>
        <begin position="16"/>
        <end position="35"/>
    </location>
</feature>
<comment type="caution">
    <text evidence="10">The sequence shown here is derived from an EMBL/GenBank/DDBJ whole genome shotgun (WGS) entry which is preliminary data.</text>
</comment>
<proteinExistence type="inferred from homology"/>
<evidence type="ECO:0000256" key="9">
    <source>
        <dbReference type="HAMAP-Rule" id="MF_00422"/>
    </source>
</evidence>
<keyword evidence="6 9" id="KW-1133">Transmembrane helix</keyword>
<comment type="function">
    <text evidence="9">Essential subunit of the Sec protein translocation channel SecYEG. Clamps together the 2 halves of SecY. May contact the channel plug during translocation.</text>
</comment>
<evidence type="ECO:0000256" key="8">
    <source>
        <dbReference type="ARBA" id="ARBA00023136"/>
    </source>
</evidence>
<keyword evidence="3 9" id="KW-1003">Cell membrane</keyword>
<feature type="transmembrane region" description="Helical" evidence="9">
    <location>
        <begin position="92"/>
        <end position="110"/>
    </location>
</feature>
<keyword evidence="4 9" id="KW-0812">Transmembrane</keyword>
<dbReference type="PANTHER" id="PTHR33910">
    <property type="entry name" value="PROTEIN TRANSLOCASE SUBUNIT SECE"/>
    <property type="match status" value="1"/>
</dbReference>
<evidence type="ECO:0000256" key="3">
    <source>
        <dbReference type="ARBA" id="ARBA00022475"/>
    </source>
</evidence>
<dbReference type="GO" id="GO:0065002">
    <property type="term" value="P:intracellular protein transmembrane transport"/>
    <property type="evidence" value="ECO:0007669"/>
    <property type="project" value="UniProtKB-UniRule"/>
</dbReference>
<gene>
    <name evidence="9 10" type="primary">secE</name>
    <name evidence="10" type="ORF">D7S86_28720</name>
</gene>
<comment type="caution">
    <text evidence="9">Lacks conserved residue(s) required for the propagation of feature annotation.</text>
</comment>
<sequence length="126" mass="13658">MANPSVENVSSTSDKLMLAVAVLLVVAGIAGFYMLGAQDWYVRGAALFAGIIAAVVVAYFSATGKAFVAFAKDSYREVRKVVWPTRKEAGQTTLVVFGFVLVMALCIWGSDKTIEWIVFSLILGWK</sequence>